<dbReference type="AlphaFoldDB" id="C6R9C4"/>
<accession>C6R9C4</accession>
<comment type="caution">
    <text evidence="1">The sequence shown here is derived from an EMBL/GenBank/DDBJ whole genome shotgun (WGS) entry which is preliminary data.</text>
</comment>
<evidence type="ECO:0000313" key="1">
    <source>
        <dbReference type="EMBL" id="EET77569.1"/>
    </source>
</evidence>
<protein>
    <submittedName>
        <fullName evidence="1">Uncharacterized protein</fullName>
    </submittedName>
</protein>
<dbReference type="Proteomes" id="UP000004384">
    <property type="component" value="Unassembled WGS sequence"/>
</dbReference>
<proteinExistence type="predicted"/>
<gene>
    <name evidence="1" type="ORF">CORTU0001_0842</name>
</gene>
<reference evidence="1" key="1">
    <citation type="submission" date="2009-06" db="EMBL/GenBank/DDBJ databases">
        <authorList>
            <person name="Dodson R."/>
            <person name="Sebastian Y."/>
            <person name="Madupu R."/>
            <person name="Durkin A.S."/>
            <person name="Torralba M."/>
            <person name="Methe B."/>
            <person name="Sutton G.G."/>
            <person name="Strausberg R.L."/>
            <person name="Nelson K.E."/>
        </authorList>
    </citation>
    <scope>NUCLEOTIDE SEQUENCE [LARGE SCALE GENOMIC DNA]</scope>
    <source>
        <strain evidence="1">SK141</strain>
    </source>
</reference>
<sequence>MGSSVEEILAKMKRSPANATFLELLKAVQKLQTEQERR</sequence>
<organism evidence="1">
    <name type="scientific">Corynebacterium tuberculostearicum SK141</name>
    <dbReference type="NCBI Taxonomy" id="553206"/>
    <lineage>
        <taxon>Bacteria</taxon>
        <taxon>Bacillati</taxon>
        <taxon>Actinomycetota</taxon>
        <taxon>Actinomycetes</taxon>
        <taxon>Mycobacteriales</taxon>
        <taxon>Corynebacteriaceae</taxon>
        <taxon>Corynebacterium</taxon>
    </lineage>
</organism>
<name>C6R9C4_9CORY</name>
<dbReference type="EMBL" id="ACVP01000015">
    <property type="protein sequence ID" value="EET77569.1"/>
    <property type="molecule type" value="Genomic_DNA"/>
</dbReference>